<dbReference type="Proteomes" id="UP000534294">
    <property type="component" value="Unassembled WGS sequence"/>
</dbReference>
<dbReference type="GO" id="GO:0000155">
    <property type="term" value="F:phosphorelay sensor kinase activity"/>
    <property type="evidence" value="ECO:0007669"/>
    <property type="project" value="TreeGrafter"/>
</dbReference>
<dbReference type="SUPFAM" id="SSF52172">
    <property type="entry name" value="CheY-like"/>
    <property type="match status" value="1"/>
</dbReference>
<keyword evidence="8" id="KW-1185">Reference proteome</keyword>
<gene>
    <name evidence="7" type="ORF">HNQ64_001572</name>
</gene>
<evidence type="ECO:0000256" key="1">
    <source>
        <dbReference type="ARBA" id="ARBA00000085"/>
    </source>
</evidence>
<protein>
    <recommendedName>
        <fullName evidence="2">histidine kinase</fullName>
        <ecNumber evidence="2">2.7.13.3</ecNumber>
    </recommendedName>
</protein>
<evidence type="ECO:0000256" key="2">
    <source>
        <dbReference type="ARBA" id="ARBA00012438"/>
    </source>
</evidence>
<feature type="domain" description="Histidine kinase" evidence="5">
    <location>
        <begin position="165"/>
        <end position="390"/>
    </location>
</feature>
<dbReference type="SMART" id="SM00448">
    <property type="entry name" value="REC"/>
    <property type="match status" value="1"/>
</dbReference>
<dbReference type="CDD" id="cd17569">
    <property type="entry name" value="REC_HupR-like"/>
    <property type="match status" value="1"/>
</dbReference>
<keyword evidence="3 4" id="KW-0597">Phosphoprotein</keyword>
<feature type="domain" description="Response regulatory" evidence="6">
    <location>
        <begin position="11"/>
        <end position="127"/>
    </location>
</feature>
<dbReference type="EC" id="2.7.13.3" evidence="2"/>
<dbReference type="EMBL" id="JACHIF010000002">
    <property type="protein sequence ID" value="MBB5037330.1"/>
    <property type="molecule type" value="Genomic_DNA"/>
</dbReference>
<feature type="modified residue" description="4-aspartylphosphate" evidence="4">
    <location>
        <position position="61"/>
    </location>
</feature>
<dbReference type="InterPro" id="IPR005467">
    <property type="entry name" value="His_kinase_dom"/>
</dbReference>
<dbReference type="Pfam" id="PF00072">
    <property type="entry name" value="Response_reg"/>
    <property type="match status" value="1"/>
</dbReference>
<proteinExistence type="predicted"/>
<dbReference type="Pfam" id="PF02518">
    <property type="entry name" value="HATPase_c"/>
    <property type="match status" value="1"/>
</dbReference>
<dbReference type="InterPro" id="IPR003594">
    <property type="entry name" value="HATPase_dom"/>
</dbReference>
<dbReference type="PROSITE" id="PS50110">
    <property type="entry name" value="RESPONSE_REGULATORY"/>
    <property type="match status" value="1"/>
</dbReference>
<comment type="catalytic activity">
    <reaction evidence="1">
        <text>ATP + protein L-histidine = ADP + protein N-phospho-L-histidine.</text>
        <dbReference type="EC" id="2.7.13.3"/>
    </reaction>
</comment>
<dbReference type="SUPFAM" id="SSF55874">
    <property type="entry name" value="ATPase domain of HSP90 chaperone/DNA topoisomerase II/histidine kinase"/>
    <property type="match status" value="1"/>
</dbReference>
<dbReference type="InterPro" id="IPR011006">
    <property type="entry name" value="CheY-like_superfamily"/>
</dbReference>
<comment type="caution">
    <text evidence="7">The sequence shown here is derived from an EMBL/GenBank/DDBJ whole genome shotgun (WGS) entry which is preliminary data.</text>
</comment>
<organism evidence="7 8">
    <name type="scientific">Prosthecobacter dejongeii</name>
    <dbReference type="NCBI Taxonomy" id="48465"/>
    <lineage>
        <taxon>Bacteria</taxon>
        <taxon>Pseudomonadati</taxon>
        <taxon>Verrucomicrobiota</taxon>
        <taxon>Verrucomicrobiia</taxon>
        <taxon>Verrucomicrobiales</taxon>
        <taxon>Verrucomicrobiaceae</taxon>
        <taxon>Prosthecobacter</taxon>
    </lineage>
</organism>
<evidence type="ECO:0000313" key="7">
    <source>
        <dbReference type="EMBL" id="MBB5037330.1"/>
    </source>
</evidence>
<sequence length="421" mass="47374">MQNLYDYKRYAVLYVDDEEMALKYFEKTFGSEFRILTATNANEGLKLIESRGDEIGVLLTDQRMPGQKGVQLLERARQIRPKIVRMMITAFADFGVTVDAVNLGNVFRYVSKPLQVEDMRNTLRRAMEFFLLQRERDDLLREKLSVLQNMVITDRVISLGVLASGLCQNLRNPLEAVQTFLNLTPTKLRQESVDMDRLQDPSFWRDFHSQVLKQAGRISELIGELDGGSLADAIKAEVPLNVEVSINNVVAGLRSGLEAKNIQLDLDIADGLPQISTERARFERMFQLLLQDEIDVLPAGSRIALRAHAQRFADRPVSIQFTLQDNGPGLPQGALRSVFDPFAIRLEDAPDFGLNLMAVFFLVYHHGGNIQAENNIGQGAQFKIDIPLLAENPPAVATSSRDFVTKVLMNDLLWERLLAGD</sequence>
<dbReference type="PANTHER" id="PTHR43547">
    <property type="entry name" value="TWO-COMPONENT HISTIDINE KINASE"/>
    <property type="match status" value="1"/>
</dbReference>
<dbReference type="AlphaFoldDB" id="A0A7W7YJD8"/>
<evidence type="ECO:0000259" key="6">
    <source>
        <dbReference type="PROSITE" id="PS50110"/>
    </source>
</evidence>
<reference evidence="7 8" key="1">
    <citation type="submission" date="2020-08" db="EMBL/GenBank/DDBJ databases">
        <title>Genomic Encyclopedia of Type Strains, Phase IV (KMG-IV): sequencing the most valuable type-strain genomes for metagenomic binning, comparative biology and taxonomic classification.</title>
        <authorList>
            <person name="Goeker M."/>
        </authorList>
    </citation>
    <scope>NUCLEOTIDE SEQUENCE [LARGE SCALE GENOMIC DNA]</scope>
    <source>
        <strain evidence="7 8">DSM 12251</strain>
    </source>
</reference>
<accession>A0A7W7YJD8</accession>
<dbReference type="PROSITE" id="PS50109">
    <property type="entry name" value="HIS_KIN"/>
    <property type="match status" value="1"/>
</dbReference>
<evidence type="ECO:0000313" key="8">
    <source>
        <dbReference type="Proteomes" id="UP000534294"/>
    </source>
</evidence>
<dbReference type="PRINTS" id="PR00344">
    <property type="entry name" value="BCTRLSENSOR"/>
</dbReference>
<dbReference type="Gene3D" id="3.30.565.10">
    <property type="entry name" value="Histidine kinase-like ATPase, C-terminal domain"/>
    <property type="match status" value="1"/>
</dbReference>
<evidence type="ECO:0000259" key="5">
    <source>
        <dbReference type="PROSITE" id="PS50109"/>
    </source>
</evidence>
<dbReference type="InterPro" id="IPR001789">
    <property type="entry name" value="Sig_transdc_resp-reg_receiver"/>
</dbReference>
<dbReference type="RefSeq" id="WP_184207112.1">
    <property type="nucleotide sequence ID" value="NZ_JACHIF010000002.1"/>
</dbReference>
<dbReference type="InterPro" id="IPR004358">
    <property type="entry name" value="Sig_transdc_His_kin-like_C"/>
</dbReference>
<dbReference type="InterPro" id="IPR036890">
    <property type="entry name" value="HATPase_C_sf"/>
</dbReference>
<evidence type="ECO:0000256" key="4">
    <source>
        <dbReference type="PROSITE-ProRule" id="PRU00169"/>
    </source>
</evidence>
<dbReference type="Gene3D" id="3.40.50.2300">
    <property type="match status" value="1"/>
</dbReference>
<name>A0A7W7YJD8_9BACT</name>
<evidence type="ECO:0000256" key="3">
    <source>
        <dbReference type="ARBA" id="ARBA00022553"/>
    </source>
</evidence>
<dbReference type="PANTHER" id="PTHR43547:SF2">
    <property type="entry name" value="HYBRID SIGNAL TRANSDUCTION HISTIDINE KINASE C"/>
    <property type="match status" value="1"/>
</dbReference>